<protein>
    <submittedName>
        <fullName evidence="1">Uncharacterized protein 370</fullName>
    </submittedName>
</protein>
<proteinExistence type="predicted"/>
<organismHost>
    <name type="scientific">Pseudomonas aeruginosa</name>
    <dbReference type="NCBI Taxonomy" id="287"/>
</organismHost>
<accession>F8SJK2</accession>
<dbReference type="KEGG" id="vg:26643898"/>
<gene>
    <name evidence="1" type="primary">370</name>
</gene>
<keyword evidence="2" id="KW-1185">Reference proteome</keyword>
<evidence type="ECO:0000313" key="1">
    <source>
        <dbReference type="EMBL" id="AEH03793.1"/>
    </source>
</evidence>
<reference evidence="1 2" key="1">
    <citation type="journal article" date="2011" name="Microbiology">
        <title>The Pseudomonas aeruginosa generalized transducing phage phiPA3 is a new member of the phiKZ-like group of 'jumbo' phages, and infects model laboratory strains and clinical isolates from cystic fibrosis patients.</title>
        <authorList>
            <person name="Monson R."/>
            <person name="Foulds I."/>
            <person name="Foweraker J."/>
            <person name="Welch M."/>
            <person name="Salmond G.P."/>
        </authorList>
    </citation>
    <scope>NUCLEOTIDE SEQUENCE [LARGE SCALE GENOMIC DNA]</scope>
</reference>
<evidence type="ECO:0000313" key="2">
    <source>
        <dbReference type="Proteomes" id="UP000008388"/>
    </source>
</evidence>
<name>F8SJK2_BPPA3</name>
<dbReference type="EMBL" id="HQ630627">
    <property type="protein sequence ID" value="AEH03793.1"/>
    <property type="molecule type" value="Genomic_DNA"/>
</dbReference>
<dbReference type="Proteomes" id="UP000008388">
    <property type="component" value="Segment"/>
</dbReference>
<dbReference type="RefSeq" id="YP_009217449.1">
    <property type="nucleotide sequence ID" value="NC_028999.1"/>
</dbReference>
<sequence>MVMSQNNEEQLQRDLDTTEQKVFGARIRDLLYFNAPITIQNQPHLTDKLLFQVLECKLTIALIEDGLSDFKIEITRERDSIKVIVVHPSGYHHVEYYRDQPRIATHGNRAYIPGLILAQKVTDSVAGNDKMFDSPTRKAAGMISSFLRAEIEGLRK</sequence>
<dbReference type="GeneID" id="26643898"/>
<organism evidence="1 2">
    <name type="scientific">Pseudomonas phage PhiPA3</name>
    <name type="common">Pseudomonas aeruginosa phage PhiPA3</name>
    <dbReference type="NCBI Taxonomy" id="998086"/>
    <lineage>
        <taxon>Viruses</taxon>
        <taxon>Duplodnaviria</taxon>
        <taxon>Heunggongvirae</taxon>
        <taxon>Uroviricota</taxon>
        <taxon>Caudoviricetes</taxon>
        <taxon>Chimalliviridae</taxon>
        <taxon>Miltoncavirus</taxon>
        <taxon>Miltoncavirus PhiPA3</taxon>
    </lineage>
</organism>